<evidence type="ECO:0000256" key="1">
    <source>
        <dbReference type="SAM" id="MobiDB-lite"/>
    </source>
</evidence>
<evidence type="ECO:0000313" key="2">
    <source>
        <dbReference type="EMBL" id="CAB0043110.1"/>
    </source>
</evidence>
<organism evidence="2 3">
    <name type="scientific">Trichogramma brassicae</name>
    <dbReference type="NCBI Taxonomy" id="86971"/>
    <lineage>
        <taxon>Eukaryota</taxon>
        <taxon>Metazoa</taxon>
        <taxon>Ecdysozoa</taxon>
        <taxon>Arthropoda</taxon>
        <taxon>Hexapoda</taxon>
        <taxon>Insecta</taxon>
        <taxon>Pterygota</taxon>
        <taxon>Neoptera</taxon>
        <taxon>Endopterygota</taxon>
        <taxon>Hymenoptera</taxon>
        <taxon>Apocrita</taxon>
        <taxon>Proctotrupomorpha</taxon>
        <taxon>Chalcidoidea</taxon>
        <taxon>Trichogrammatidae</taxon>
        <taxon>Trichogramma</taxon>
    </lineage>
</organism>
<evidence type="ECO:0000313" key="3">
    <source>
        <dbReference type="Proteomes" id="UP000479190"/>
    </source>
</evidence>
<feature type="region of interest" description="Disordered" evidence="1">
    <location>
        <begin position="57"/>
        <end position="78"/>
    </location>
</feature>
<dbReference type="EMBL" id="CADCXV010001272">
    <property type="protein sequence ID" value="CAB0043110.1"/>
    <property type="molecule type" value="Genomic_DNA"/>
</dbReference>
<protein>
    <submittedName>
        <fullName evidence="2">Uncharacterized protein</fullName>
    </submittedName>
</protein>
<reference evidence="2 3" key="1">
    <citation type="submission" date="2020-02" db="EMBL/GenBank/DDBJ databases">
        <authorList>
            <person name="Ferguson B K."/>
        </authorList>
    </citation>
    <scope>NUCLEOTIDE SEQUENCE [LARGE SCALE GENOMIC DNA]</scope>
</reference>
<dbReference type="Proteomes" id="UP000479190">
    <property type="component" value="Unassembled WGS sequence"/>
</dbReference>
<keyword evidence="3" id="KW-1185">Reference proteome</keyword>
<proteinExistence type="predicted"/>
<gene>
    <name evidence="2" type="ORF">TBRA_LOCUS14698</name>
</gene>
<name>A0A6H5J3X3_9HYME</name>
<accession>A0A6H5J3X3</accession>
<dbReference type="AlphaFoldDB" id="A0A6H5J3X3"/>
<sequence>MATARRSALRWPLFSSASCFSVSPWHFYVMYERVAAAAAAATATGPCMQQQWTRCGARSAQDAPRHKHTRAPPSTMHI</sequence>